<dbReference type="AlphaFoldDB" id="A0A721EZT5"/>
<dbReference type="EMBL" id="DAAPYW010000024">
    <property type="protein sequence ID" value="HAD8260861.1"/>
    <property type="molecule type" value="Genomic_DNA"/>
</dbReference>
<evidence type="ECO:0000259" key="2">
    <source>
        <dbReference type="Pfam" id="PF13427"/>
    </source>
</evidence>
<evidence type="ECO:0000256" key="1">
    <source>
        <dbReference type="ARBA" id="ARBA00022679"/>
    </source>
</evidence>
<reference evidence="3" key="1">
    <citation type="journal article" date="2018" name="Genome Biol.">
        <title>SKESA: strategic k-mer extension for scrupulous assemblies.</title>
        <authorList>
            <person name="Souvorov A."/>
            <person name="Agarwala R."/>
            <person name="Lipman D.J."/>
        </authorList>
    </citation>
    <scope>NUCLEOTIDE SEQUENCE</scope>
    <source>
        <strain evidence="3">R16.0274</strain>
    </source>
</reference>
<keyword evidence="1" id="KW-0808">Transferase</keyword>
<reference evidence="3" key="2">
    <citation type="submission" date="2019-01" db="EMBL/GenBank/DDBJ databases">
        <authorList>
            <consortium name="NCBI Pathogen Detection Project"/>
        </authorList>
    </citation>
    <scope>NUCLEOTIDE SEQUENCE</scope>
    <source>
        <strain evidence="3">R16.0274</strain>
    </source>
</reference>
<gene>
    <name evidence="3" type="ORF">G1203_25240</name>
</gene>
<sequence length="52" mass="5989">AMERLPAQYQPVILEARQAYLGQEEDRLASRADQLEEFVHYVKGEITKVIGK</sequence>
<name>A0A721EZT5_SALER</name>
<evidence type="ECO:0000313" key="3">
    <source>
        <dbReference type="EMBL" id="HAD8260861.1"/>
    </source>
</evidence>
<feature type="non-terminal residue" evidence="3">
    <location>
        <position position="1"/>
    </location>
</feature>
<organism evidence="3">
    <name type="scientific">Salmonella enterica</name>
    <name type="common">Salmonella choleraesuis</name>
    <dbReference type="NCBI Taxonomy" id="28901"/>
    <lineage>
        <taxon>Bacteria</taxon>
        <taxon>Pseudomonadati</taxon>
        <taxon>Pseudomonadota</taxon>
        <taxon>Gammaproteobacteria</taxon>
        <taxon>Enterobacterales</taxon>
        <taxon>Enterobacteriaceae</taxon>
        <taxon>Salmonella</taxon>
    </lineage>
</organism>
<dbReference type="GO" id="GO:0016740">
    <property type="term" value="F:transferase activity"/>
    <property type="evidence" value="ECO:0007669"/>
    <property type="project" value="UniProtKB-KW"/>
</dbReference>
<comment type="caution">
    <text evidence="3">The sequence shown here is derived from an EMBL/GenBank/DDBJ whole genome shotgun (WGS) entry which is preliminary data.</text>
</comment>
<dbReference type="InterPro" id="IPR025184">
    <property type="entry name" value="AadA_C"/>
</dbReference>
<proteinExistence type="predicted"/>
<feature type="domain" description="Adenylyltransferase AadA C-terminal" evidence="2">
    <location>
        <begin position="1"/>
        <end position="43"/>
    </location>
</feature>
<accession>A0A721EZT5</accession>
<protein>
    <submittedName>
        <fullName evidence="3">DUF4111 domain-containing protein</fullName>
    </submittedName>
</protein>
<dbReference type="Pfam" id="PF13427">
    <property type="entry name" value="AadA_C"/>
    <property type="match status" value="1"/>
</dbReference>